<comment type="catalytic activity">
    <reaction evidence="8">
        <text>6-carboxy-5,6,7,8-tetrahydropterin + H(+) = 7-carboxy-7-carbaguanine + NH4(+)</text>
        <dbReference type="Rhea" id="RHEA:27974"/>
        <dbReference type="ChEBI" id="CHEBI:15378"/>
        <dbReference type="ChEBI" id="CHEBI:28938"/>
        <dbReference type="ChEBI" id="CHEBI:61032"/>
        <dbReference type="ChEBI" id="CHEBI:61036"/>
        <dbReference type="EC" id="4.3.99.3"/>
    </reaction>
</comment>
<feature type="domain" description="Radical SAM core" evidence="9">
    <location>
        <begin position="16"/>
        <end position="204"/>
    </location>
</feature>
<comment type="cofactor">
    <cofactor evidence="8">
        <name>S-adenosyl-L-methionine</name>
        <dbReference type="ChEBI" id="CHEBI:59789"/>
    </cofactor>
    <text evidence="8">Binds 1 S-adenosyl-L-methionine per subunit.</text>
</comment>
<feature type="binding site" evidence="8">
    <location>
        <position position="68"/>
    </location>
    <ligand>
        <name>substrate</name>
    </ligand>
</feature>
<proteinExistence type="inferred from homology"/>
<dbReference type="PANTHER" id="PTHR42836">
    <property type="entry name" value="7-CARBOXY-7-DEAZAGUANINE SYNTHASE"/>
    <property type="match status" value="1"/>
</dbReference>
<organism evidence="10 11">
    <name type="scientific">Caminicella sporogenes DSM 14501</name>
    <dbReference type="NCBI Taxonomy" id="1121266"/>
    <lineage>
        <taxon>Bacteria</taxon>
        <taxon>Bacillati</taxon>
        <taxon>Bacillota</taxon>
        <taxon>Clostridia</taxon>
        <taxon>Peptostreptococcales</taxon>
        <taxon>Caminicellaceae</taxon>
        <taxon>Caminicella</taxon>
    </lineage>
</organism>
<comment type="subunit">
    <text evidence="8">Homodimer.</text>
</comment>
<dbReference type="GO" id="GO:0051539">
    <property type="term" value="F:4 iron, 4 sulfur cluster binding"/>
    <property type="evidence" value="ECO:0007669"/>
    <property type="project" value="UniProtKB-UniRule"/>
</dbReference>
<evidence type="ECO:0000256" key="6">
    <source>
        <dbReference type="ARBA" id="ARBA00023014"/>
    </source>
</evidence>
<dbReference type="PROSITE" id="PS51918">
    <property type="entry name" value="RADICAL_SAM"/>
    <property type="match status" value="1"/>
</dbReference>
<keyword evidence="2 8" id="KW-0949">S-adenosyl-L-methionine</keyword>
<dbReference type="GO" id="GO:0008616">
    <property type="term" value="P:tRNA queuosine(34) biosynthetic process"/>
    <property type="evidence" value="ECO:0007669"/>
    <property type="project" value="UniProtKB-UniRule"/>
</dbReference>
<keyword evidence="5 8" id="KW-0408">Iron</keyword>
<protein>
    <recommendedName>
        <fullName evidence="8">7-carboxy-7-deazaguanine synthase</fullName>
        <shortName evidence="8">CDG synthase</shortName>
        <ecNumber evidence="8">4.3.99.3</ecNumber>
    </recommendedName>
    <alternativeName>
        <fullName evidence="8">Queuosine biosynthesis protein QueE</fullName>
    </alternativeName>
</protein>
<dbReference type="InterPro" id="IPR007197">
    <property type="entry name" value="rSAM"/>
</dbReference>
<evidence type="ECO:0000256" key="8">
    <source>
        <dbReference type="HAMAP-Rule" id="MF_00917"/>
    </source>
</evidence>
<keyword evidence="3 8" id="KW-0479">Metal-binding</keyword>
<comment type="function">
    <text evidence="8">Catalyzes the complex heterocyclic radical-mediated conversion of 6-carboxy-5,6,7,8-tetrahydropterin (CPH4) to 7-carboxy-7-deazaguanine (CDG), a step common to the biosynthetic pathways of all 7-deazapurine-containing compounds.</text>
</comment>
<dbReference type="InterPro" id="IPR013785">
    <property type="entry name" value="Aldolase_TIM"/>
</dbReference>
<dbReference type="GO" id="GO:0000287">
    <property type="term" value="F:magnesium ion binding"/>
    <property type="evidence" value="ECO:0007669"/>
    <property type="project" value="UniProtKB-UniRule"/>
</dbReference>
<dbReference type="Gene3D" id="3.20.20.70">
    <property type="entry name" value="Aldolase class I"/>
    <property type="match status" value="1"/>
</dbReference>
<keyword evidence="4 8" id="KW-0460">Magnesium</keyword>
<keyword evidence="8" id="KW-0671">Queuosine biosynthesis</keyword>
<evidence type="ECO:0000313" key="10">
    <source>
        <dbReference type="EMBL" id="SHK28746.1"/>
    </source>
</evidence>
<feature type="binding site" evidence="8">
    <location>
        <position position="38"/>
    </location>
    <ligand>
        <name>Mg(2+)</name>
        <dbReference type="ChEBI" id="CHEBI:18420"/>
    </ligand>
</feature>
<dbReference type="HAMAP" id="MF_00917">
    <property type="entry name" value="QueE"/>
    <property type="match status" value="1"/>
</dbReference>
<keyword evidence="7 8" id="KW-0456">Lyase</keyword>
<name>A0A1M6R8I8_9FIRM</name>
<dbReference type="STRING" id="1121266.SAMN02745883_01734"/>
<feature type="binding site" evidence="8">
    <location>
        <position position="29"/>
    </location>
    <ligand>
        <name>[4Fe-4S] cluster</name>
        <dbReference type="ChEBI" id="CHEBI:49883"/>
        <note>4Fe-4S-S-AdoMet</note>
    </ligand>
</feature>
<sequence length="209" mass="24754">MKVNEIFLSIQGEGVSTGFPTIFIRFTGCNLRCSFCDTKYSYEDGEEMSVEEIYNEVKKFKYKRVCITGGEPLLQEDLSKLLYLLKEYEVNIETNGSVDLGKYRLLPNHRFTMDMKVPSSMESKKMIFTNFKYLKDRDEIKFVIGTREDYEWAKEVIKKYYRKGIITFSPVFNKIEPKEIVNWILQDNLDVRFQLQIHKIIWEPDEKGV</sequence>
<dbReference type="SFLD" id="SFLDS00029">
    <property type="entry name" value="Radical_SAM"/>
    <property type="match status" value="1"/>
</dbReference>
<reference evidence="10 11" key="1">
    <citation type="submission" date="2016-11" db="EMBL/GenBank/DDBJ databases">
        <authorList>
            <person name="Jaros S."/>
            <person name="Januszkiewicz K."/>
            <person name="Wedrychowicz H."/>
        </authorList>
    </citation>
    <scope>NUCLEOTIDE SEQUENCE [LARGE SCALE GENOMIC DNA]</scope>
    <source>
        <strain evidence="10 11">DSM 14501</strain>
    </source>
</reference>
<feature type="binding site" evidence="8">
    <location>
        <position position="36"/>
    </location>
    <ligand>
        <name>[4Fe-4S] cluster</name>
        <dbReference type="ChEBI" id="CHEBI:49883"/>
        <note>4Fe-4S-S-AdoMet</note>
    </ligand>
</feature>
<evidence type="ECO:0000256" key="1">
    <source>
        <dbReference type="ARBA" id="ARBA00022485"/>
    </source>
</evidence>
<dbReference type="GO" id="GO:1904047">
    <property type="term" value="F:S-adenosyl-L-methionine binding"/>
    <property type="evidence" value="ECO:0007669"/>
    <property type="project" value="UniProtKB-UniRule"/>
</dbReference>
<feature type="binding site" evidence="8">
    <location>
        <position position="25"/>
    </location>
    <ligand>
        <name>substrate</name>
    </ligand>
</feature>
<dbReference type="GO" id="GO:0016840">
    <property type="term" value="F:carbon-nitrogen lyase activity"/>
    <property type="evidence" value="ECO:0007669"/>
    <property type="project" value="UniProtKB-UniRule"/>
</dbReference>
<dbReference type="AlphaFoldDB" id="A0A1M6R8I8"/>
<comment type="cofactor">
    <cofactor evidence="8">
        <name>[4Fe-4S] cluster</name>
        <dbReference type="ChEBI" id="CHEBI:49883"/>
    </cofactor>
    <text evidence="8">Binds 1 [4Fe-4S] cluster. The cluster is coordinated with 3 cysteines and an exchangeable S-adenosyl-L-methionine.</text>
</comment>
<dbReference type="CDD" id="cd01335">
    <property type="entry name" value="Radical_SAM"/>
    <property type="match status" value="1"/>
</dbReference>
<dbReference type="EC" id="4.3.99.3" evidence="8"/>
<dbReference type="InterPro" id="IPR024924">
    <property type="entry name" value="7-CO-7-deazaguanine_synth-like"/>
</dbReference>
<evidence type="ECO:0000256" key="7">
    <source>
        <dbReference type="ARBA" id="ARBA00023239"/>
    </source>
</evidence>
<evidence type="ECO:0000256" key="4">
    <source>
        <dbReference type="ARBA" id="ARBA00022842"/>
    </source>
</evidence>
<dbReference type="EMBL" id="FRAJ01000013">
    <property type="protein sequence ID" value="SHK28746.1"/>
    <property type="molecule type" value="Genomic_DNA"/>
</dbReference>
<dbReference type="RefSeq" id="WP_072967620.1">
    <property type="nucleotide sequence ID" value="NZ_FRAJ01000013.1"/>
</dbReference>
<feature type="binding site" evidence="8">
    <location>
        <position position="33"/>
    </location>
    <ligand>
        <name>[4Fe-4S] cluster</name>
        <dbReference type="ChEBI" id="CHEBI:49883"/>
        <note>4Fe-4S-S-AdoMet</note>
    </ligand>
</feature>
<dbReference type="PIRSF" id="PIRSF000370">
    <property type="entry name" value="QueE"/>
    <property type="match status" value="1"/>
</dbReference>
<evidence type="ECO:0000259" key="9">
    <source>
        <dbReference type="PROSITE" id="PS51918"/>
    </source>
</evidence>
<dbReference type="SUPFAM" id="SSF102114">
    <property type="entry name" value="Radical SAM enzymes"/>
    <property type="match status" value="1"/>
</dbReference>
<feature type="binding site" evidence="8">
    <location>
        <position position="70"/>
    </location>
    <ligand>
        <name>S-adenosyl-L-methionine</name>
        <dbReference type="ChEBI" id="CHEBI:59789"/>
    </ligand>
</feature>
<dbReference type="InterPro" id="IPR058240">
    <property type="entry name" value="rSAM_sf"/>
</dbReference>
<dbReference type="PANTHER" id="PTHR42836:SF1">
    <property type="entry name" value="7-CARBOXY-7-DEAZAGUANINE SYNTHASE"/>
    <property type="match status" value="1"/>
</dbReference>
<keyword evidence="1 8" id="KW-0004">4Fe-4S</keyword>
<dbReference type="UniPathway" id="UPA00391"/>
<feature type="binding site" evidence="8">
    <location>
        <begin position="35"/>
        <end position="37"/>
    </location>
    <ligand>
        <name>S-adenosyl-L-methionine</name>
        <dbReference type="ChEBI" id="CHEBI:59789"/>
    </ligand>
</feature>
<comment type="caution">
    <text evidence="8">Lacks conserved residue(s) required for the propagation of feature annotation.</text>
</comment>
<keyword evidence="6 8" id="KW-0411">Iron-sulfur</keyword>
<evidence type="ECO:0000313" key="11">
    <source>
        <dbReference type="Proteomes" id="UP000184082"/>
    </source>
</evidence>
<comment type="cofactor">
    <cofactor evidence="8">
        <name>Mg(2+)</name>
        <dbReference type="ChEBI" id="CHEBI:18420"/>
    </cofactor>
</comment>
<accession>A0A1M6R8I8</accession>
<dbReference type="Pfam" id="PF04055">
    <property type="entry name" value="Radical_SAM"/>
    <property type="match status" value="1"/>
</dbReference>
<keyword evidence="11" id="KW-1185">Reference proteome</keyword>
<comment type="similarity">
    <text evidence="8">Belongs to the radical SAM superfamily. 7-carboxy-7-deazaguanine synthase family.</text>
</comment>
<evidence type="ECO:0000256" key="5">
    <source>
        <dbReference type="ARBA" id="ARBA00023004"/>
    </source>
</evidence>
<comment type="pathway">
    <text evidence="8">Purine metabolism; 7-cyano-7-deazaguanine biosynthesis.</text>
</comment>
<feature type="binding site" evidence="8">
    <location>
        <begin position="10"/>
        <end position="12"/>
    </location>
    <ligand>
        <name>substrate</name>
    </ligand>
</feature>
<evidence type="ECO:0000256" key="2">
    <source>
        <dbReference type="ARBA" id="ARBA00022691"/>
    </source>
</evidence>
<dbReference type="Proteomes" id="UP000184082">
    <property type="component" value="Unassembled WGS sequence"/>
</dbReference>
<evidence type="ECO:0000256" key="3">
    <source>
        <dbReference type="ARBA" id="ARBA00022723"/>
    </source>
</evidence>
<gene>
    <name evidence="8" type="primary">queE</name>
    <name evidence="10" type="ORF">SAMN02745883_01734</name>
</gene>